<sequence length="94" mass="10196">MPYTPARLLAEIARRDPQVVAELLPRALPWVRFLPASAVREFAEELVTTSGDFGDMPALSVLLSAWRHTAEAHSDPELHAVLAGETSGDYGPVS</sequence>
<gene>
    <name evidence="1" type="ORF">Cme02nite_60400</name>
</gene>
<reference evidence="1" key="1">
    <citation type="submission" date="2021-01" db="EMBL/GenBank/DDBJ databases">
        <title>Whole genome shotgun sequence of Catellatospora methionotrophica NBRC 14553.</title>
        <authorList>
            <person name="Komaki H."/>
            <person name="Tamura T."/>
        </authorList>
    </citation>
    <scope>NUCLEOTIDE SEQUENCE</scope>
    <source>
        <strain evidence="1">NBRC 14553</strain>
    </source>
</reference>
<keyword evidence="2" id="KW-1185">Reference proteome</keyword>
<comment type="caution">
    <text evidence="1">The sequence shown here is derived from an EMBL/GenBank/DDBJ whole genome shotgun (WGS) entry which is preliminary data.</text>
</comment>
<proteinExistence type="predicted"/>
<dbReference type="Proteomes" id="UP000660339">
    <property type="component" value="Unassembled WGS sequence"/>
</dbReference>
<name>A0A8J3LB60_9ACTN</name>
<protein>
    <submittedName>
        <fullName evidence="1">Uncharacterized protein</fullName>
    </submittedName>
</protein>
<dbReference type="RefSeq" id="WP_166386608.1">
    <property type="nucleotide sequence ID" value="NZ_BAAATT010000032.1"/>
</dbReference>
<evidence type="ECO:0000313" key="2">
    <source>
        <dbReference type="Proteomes" id="UP000660339"/>
    </source>
</evidence>
<evidence type="ECO:0000313" key="1">
    <source>
        <dbReference type="EMBL" id="GIG17708.1"/>
    </source>
</evidence>
<dbReference type="AlphaFoldDB" id="A0A8J3LB60"/>
<accession>A0A8J3LB60</accession>
<organism evidence="1 2">
    <name type="scientific">Catellatospora methionotrophica</name>
    <dbReference type="NCBI Taxonomy" id="121620"/>
    <lineage>
        <taxon>Bacteria</taxon>
        <taxon>Bacillati</taxon>
        <taxon>Actinomycetota</taxon>
        <taxon>Actinomycetes</taxon>
        <taxon>Micromonosporales</taxon>
        <taxon>Micromonosporaceae</taxon>
        <taxon>Catellatospora</taxon>
    </lineage>
</organism>
<dbReference type="EMBL" id="BONJ01000035">
    <property type="protein sequence ID" value="GIG17708.1"/>
    <property type="molecule type" value="Genomic_DNA"/>
</dbReference>